<accession>A0A1V1NRI7</accession>
<evidence type="ECO:0000313" key="2">
    <source>
        <dbReference type="Proteomes" id="UP000189670"/>
    </source>
</evidence>
<name>A0A1V1NRI7_9BACT</name>
<feature type="non-terminal residue" evidence="1">
    <location>
        <position position="1"/>
    </location>
</feature>
<protein>
    <submittedName>
        <fullName evidence="1">Uncharacterized protein</fullName>
    </submittedName>
</protein>
<gene>
    <name evidence="1" type="ORF">OMM_14681</name>
</gene>
<comment type="caution">
    <text evidence="1">The sequence shown here is derived from an EMBL/GenBank/DDBJ whole genome shotgun (WGS) entry which is preliminary data.</text>
</comment>
<organism evidence="1 2">
    <name type="scientific">Candidatus Magnetoglobus multicellularis str. Araruama</name>
    <dbReference type="NCBI Taxonomy" id="890399"/>
    <lineage>
        <taxon>Bacteria</taxon>
        <taxon>Pseudomonadati</taxon>
        <taxon>Thermodesulfobacteriota</taxon>
        <taxon>Desulfobacteria</taxon>
        <taxon>Desulfobacterales</taxon>
        <taxon>Desulfobacteraceae</taxon>
        <taxon>Candidatus Magnetoglobus</taxon>
    </lineage>
</organism>
<proteinExistence type="predicted"/>
<reference evidence="2" key="1">
    <citation type="submission" date="2012-11" db="EMBL/GenBank/DDBJ databases">
        <authorList>
            <person name="Lucero-Rivera Y.E."/>
            <person name="Tovar-Ramirez D."/>
        </authorList>
    </citation>
    <scope>NUCLEOTIDE SEQUENCE [LARGE SCALE GENOMIC DNA]</scope>
    <source>
        <strain evidence="2">Araruama</strain>
    </source>
</reference>
<dbReference type="Proteomes" id="UP000189670">
    <property type="component" value="Unassembled WGS sequence"/>
</dbReference>
<dbReference type="EMBL" id="ATBP01003117">
    <property type="protein sequence ID" value="ETR65179.1"/>
    <property type="molecule type" value="Genomic_DNA"/>
</dbReference>
<dbReference type="AlphaFoldDB" id="A0A1V1NRI7"/>
<evidence type="ECO:0000313" key="1">
    <source>
        <dbReference type="EMBL" id="ETR65179.1"/>
    </source>
</evidence>
<sequence>KVNDITGGELLKTSKRKFTLIGPVSKQDGKTNFGFFSMGGLNQQGIMGNGIIAVIHCEGDIASARIKKLKVSDPKGNRKHARYE</sequence>